<organism evidence="9 10">
    <name type="scientific">Kibdelosporangium aridum</name>
    <dbReference type="NCBI Taxonomy" id="2030"/>
    <lineage>
        <taxon>Bacteria</taxon>
        <taxon>Bacillati</taxon>
        <taxon>Actinomycetota</taxon>
        <taxon>Actinomycetes</taxon>
        <taxon>Pseudonocardiales</taxon>
        <taxon>Pseudonocardiaceae</taxon>
        <taxon>Kibdelosporangium</taxon>
    </lineage>
</organism>
<evidence type="ECO:0000313" key="9">
    <source>
        <dbReference type="EMBL" id="SMC95888.1"/>
    </source>
</evidence>
<evidence type="ECO:0000256" key="7">
    <source>
        <dbReference type="SAM" id="Phobius"/>
    </source>
</evidence>
<protein>
    <submittedName>
        <fullName evidence="9">Putative drug exporter of the RND superfamily</fullName>
    </submittedName>
</protein>
<feature type="transmembrane region" description="Helical" evidence="7">
    <location>
        <begin position="365"/>
        <end position="383"/>
    </location>
</feature>
<feature type="transmembrane region" description="Helical" evidence="7">
    <location>
        <begin position="645"/>
        <end position="664"/>
    </location>
</feature>
<evidence type="ECO:0000259" key="8">
    <source>
        <dbReference type="PROSITE" id="PS50156"/>
    </source>
</evidence>
<dbReference type="Proteomes" id="UP000192674">
    <property type="component" value="Unassembled WGS sequence"/>
</dbReference>
<name>A0A1W2DG36_KIBAR</name>
<dbReference type="EMBL" id="FWXV01000002">
    <property type="protein sequence ID" value="SMC95888.1"/>
    <property type="molecule type" value="Genomic_DNA"/>
</dbReference>
<evidence type="ECO:0000256" key="5">
    <source>
        <dbReference type="ARBA" id="ARBA00022989"/>
    </source>
</evidence>
<dbReference type="PROSITE" id="PS50156">
    <property type="entry name" value="SSD"/>
    <property type="match status" value="1"/>
</dbReference>
<proteinExistence type="inferred from homology"/>
<dbReference type="GO" id="GO:0005886">
    <property type="term" value="C:plasma membrane"/>
    <property type="evidence" value="ECO:0007669"/>
    <property type="project" value="UniProtKB-SubCell"/>
</dbReference>
<keyword evidence="4 7" id="KW-0812">Transmembrane</keyword>
<dbReference type="SUPFAM" id="SSF82866">
    <property type="entry name" value="Multidrug efflux transporter AcrB transmembrane domain"/>
    <property type="match status" value="2"/>
</dbReference>
<feature type="domain" description="SSD" evidence="8">
    <location>
        <begin position="200"/>
        <end position="329"/>
    </location>
</feature>
<reference evidence="9 10" key="1">
    <citation type="submission" date="2017-04" db="EMBL/GenBank/DDBJ databases">
        <authorList>
            <person name="Afonso C.L."/>
            <person name="Miller P.J."/>
            <person name="Scott M.A."/>
            <person name="Spackman E."/>
            <person name="Goraichik I."/>
            <person name="Dimitrov K.M."/>
            <person name="Suarez D.L."/>
            <person name="Swayne D.E."/>
        </authorList>
    </citation>
    <scope>NUCLEOTIDE SEQUENCE [LARGE SCALE GENOMIC DNA]</scope>
    <source>
        <strain evidence="9 10">DSM 43828</strain>
    </source>
</reference>
<feature type="transmembrane region" description="Helical" evidence="7">
    <location>
        <begin position="230"/>
        <end position="252"/>
    </location>
</feature>
<keyword evidence="3" id="KW-1003">Cell membrane</keyword>
<keyword evidence="5 7" id="KW-1133">Transmembrane helix</keyword>
<feature type="transmembrane region" description="Helical" evidence="7">
    <location>
        <begin position="185"/>
        <end position="218"/>
    </location>
</feature>
<dbReference type="PANTHER" id="PTHR33406:SF11">
    <property type="entry name" value="MEMBRANE PROTEIN SCO6666-RELATED"/>
    <property type="match status" value="1"/>
</dbReference>
<evidence type="ECO:0000256" key="4">
    <source>
        <dbReference type="ARBA" id="ARBA00022692"/>
    </source>
</evidence>
<evidence type="ECO:0000256" key="6">
    <source>
        <dbReference type="ARBA" id="ARBA00023136"/>
    </source>
</evidence>
<feature type="transmembrane region" description="Helical" evidence="7">
    <location>
        <begin position="574"/>
        <end position="596"/>
    </location>
</feature>
<feature type="transmembrane region" description="Helical" evidence="7">
    <location>
        <begin position="547"/>
        <end position="568"/>
    </location>
</feature>
<keyword evidence="6 7" id="KW-0472">Membrane</keyword>
<dbReference type="Gene3D" id="1.20.1640.10">
    <property type="entry name" value="Multidrug efflux transporter AcrB transmembrane domain"/>
    <property type="match status" value="2"/>
</dbReference>
<evidence type="ECO:0000256" key="2">
    <source>
        <dbReference type="ARBA" id="ARBA00010157"/>
    </source>
</evidence>
<dbReference type="InterPro" id="IPR050545">
    <property type="entry name" value="Mycobact_MmpL"/>
</dbReference>
<keyword evidence="10" id="KW-1185">Reference proteome</keyword>
<dbReference type="AlphaFoldDB" id="A0A1W2DG36"/>
<feature type="transmembrane region" description="Helical" evidence="7">
    <location>
        <begin position="617"/>
        <end position="639"/>
    </location>
</feature>
<feature type="transmembrane region" description="Helical" evidence="7">
    <location>
        <begin position="279"/>
        <end position="298"/>
    </location>
</feature>
<dbReference type="PANTHER" id="PTHR33406">
    <property type="entry name" value="MEMBRANE PROTEIN MJ1562-RELATED"/>
    <property type="match status" value="1"/>
</dbReference>
<evidence type="ECO:0000256" key="1">
    <source>
        <dbReference type="ARBA" id="ARBA00004651"/>
    </source>
</evidence>
<comment type="subcellular location">
    <subcellularLocation>
        <location evidence="1">Cell membrane</location>
        <topology evidence="1">Multi-pass membrane protein</topology>
    </subcellularLocation>
</comment>
<dbReference type="InterPro" id="IPR000731">
    <property type="entry name" value="SSD"/>
</dbReference>
<gene>
    <name evidence="9" type="ORF">SAMN05661093_03226</name>
</gene>
<feature type="transmembrane region" description="Helical" evidence="7">
    <location>
        <begin position="511"/>
        <end position="535"/>
    </location>
</feature>
<comment type="similarity">
    <text evidence="2">Belongs to the resistance-nodulation-cell division (RND) (TC 2.A.6) family. MmpL subfamily.</text>
</comment>
<accession>A0A1W2DG36</accession>
<dbReference type="Pfam" id="PF03176">
    <property type="entry name" value="MMPL"/>
    <property type="match status" value="2"/>
</dbReference>
<sequence length="710" mass="74935">MFNRWGMVAYRRRWTVLIAVLVLAVLGGLWGLGVFDRMKQGGYYNESSQSAEAGRIAEQALGQRESDVVVVYDAGEGKSVDDPSLATRVIDKLNTLPADAVKQRVSYWETKNPALADAGKRYGLVTITLTGNDESARLANFERVKDKLAIDGLREQVAGNTAMEHTIGERSKSDLTMAEAISLPVVLALLLLIFGSVVAALLPVLVGGLAILGSLGVLNALSYAVDVNNFAVNVATLLGLGLAIDYGLFAVGRFREELAEGRSTAEAVRRTVATAGRTIAFSATLLVIALAGLLVFPLDFLKSMAYGGMSAVAIAALISLTLLPAMLGILGPKVDKLSLPWRRDKAASEPRGLARLGRAVMKRPVVFALPILAVLLVMALPFAKVSFGAVTEKQLPADDPTRQAIETINQNFPAVGSNNAEIVVRGPANVDQFVSQVNEVPGVEQATVAGGRDGVTLIHAQLAGEPVGDAARGAVEGLRALAPPGGSQVLVGGLTAEVMDANESIVDNAPLMIGILVVATLILMFLAFGSVLLPLKAVLMSALSLSATYGVLAFVFQFGHGASLLGVTPEPLQAGMFVLIGAVVFGLSTDYETFLLSRMVEARHAGMSTADSIQTGLVRTGRMISAAALLLIVVTGAFALSELSMMRFVGVGMIVALILDATVVRMTLVPAIMRLLGDAVWWAPQPLRRLQQKAGVGEVDIPKEKELERV</sequence>
<evidence type="ECO:0000313" key="10">
    <source>
        <dbReference type="Proteomes" id="UP000192674"/>
    </source>
</evidence>
<evidence type="ECO:0000256" key="3">
    <source>
        <dbReference type="ARBA" id="ARBA00022475"/>
    </source>
</evidence>
<feature type="transmembrane region" description="Helical" evidence="7">
    <location>
        <begin position="14"/>
        <end position="35"/>
    </location>
</feature>
<feature type="transmembrane region" description="Helical" evidence="7">
    <location>
        <begin position="304"/>
        <end position="330"/>
    </location>
</feature>
<dbReference type="InterPro" id="IPR004869">
    <property type="entry name" value="MMPL_dom"/>
</dbReference>